<name>A0ABP6NG97_9ACTN</name>
<feature type="region of interest" description="Disordered" evidence="1">
    <location>
        <begin position="1"/>
        <end position="86"/>
    </location>
</feature>
<evidence type="ECO:0000313" key="2">
    <source>
        <dbReference type="EMBL" id="GAA3147486.1"/>
    </source>
</evidence>
<dbReference type="Proteomes" id="UP001500893">
    <property type="component" value="Unassembled WGS sequence"/>
</dbReference>
<accession>A0ABP6NG97</accession>
<gene>
    <name evidence="2" type="ORF">GCM10010521_38440</name>
</gene>
<protein>
    <submittedName>
        <fullName evidence="2">Uncharacterized protein</fullName>
    </submittedName>
</protein>
<feature type="compositionally biased region" description="Pro residues" evidence="1">
    <location>
        <begin position="35"/>
        <end position="53"/>
    </location>
</feature>
<feature type="compositionally biased region" description="Basic and acidic residues" evidence="1">
    <location>
        <begin position="7"/>
        <end position="27"/>
    </location>
</feature>
<reference evidence="3" key="1">
    <citation type="journal article" date="2019" name="Int. J. Syst. Evol. Microbiol.">
        <title>The Global Catalogue of Microorganisms (GCM) 10K type strain sequencing project: providing services to taxonomists for standard genome sequencing and annotation.</title>
        <authorList>
            <consortium name="The Broad Institute Genomics Platform"/>
            <consortium name="The Broad Institute Genome Sequencing Center for Infectious Disease"/>
            <person name="Wu L."/>
            <person name="Ma J."/>
        </authorList>
    </citation>
    <scope>NUCLEOTIDE SEQUENCE [LARGE SCALE GENOMIC DNA]</scope>
    <source>
        <strain evidence="3">JCM 11574</strain>
    </source>
</reference>
<evidence type="ECO:0000313" key="3">
    <source>
        <dbReference type="Proteomes" id="UP001500893"/>
    </source>
</evidence>
<dbReference type="EMBL" id="BAAAVM010000049">
    <property type="protein sequence ID" value="GAA3147486.1"/>
    <property type="molecule type" value="Genomic_DNA"/>
</dbReference>
<comment type="caution">
    <text evidence="2">The sequence shown here is derived from an EMBL/GenBank/DDBJ whole genome shotgun (WGS) entry which is preliminary data.</text>
</comment>
<feature type="compositionally biased region" description="Basic and acidic residues" evidence="1">
    <location>
        <begin position="56"/>
        <end position="72"/>
    </location>
</feature>
<organism evidence="2 3">
    <name type="scientific">Streptomyces rameus</name>
    <dbReference type="NCBI Taxonomy" id="68261"/>
    <lineage>
        <taxon>Bacteria</taxon>
        <taxon>Bacillati</taxon>
        <taxon>Actinomycetota</taxon>
        <taxon>Actinomycetes</taxon>
        <taxon>Kitasatosporales</taxon>
        <taxon>Streptomycetaceae</taxon>
        <taxon>Streptomyces</taxon>
    </lineage>
</organism>
<keyword evidence="3" id="KW-1185">Reference proteome</keyword>
<evidence type="ECO:0000256" key="1">
    <source>
        <dbReference type="SAM" id="MobiDB-lite"/>
    </source>
</evidence>
<proteinExistence type="predicted"/>
<sequence>MPTAQQPDHRADTEQRGAHGRLTDHFRHLSRHFPGPHPLRNPDPLVDPDPLGNPDPHVDPDPLVDSDPHVDPDPLVDSARSNLTRP</sequence>